<dbReference type="Proteomes" id="UP000289340">
    <property type="component" value="Chromosome 13"/>
</dbReference>
<keyword evidence="2 4" id="KW-0378">Hydrolase</keyword>
<feature type="domain" description="DUF7910" evidence="7">
    <location>
        <begin position="61"/>
        <end position="196"/>
    </location>
</feature>
<dbReference type="Gene3D" id="2.80.10.50">
    <property type="match status" value="1"/>
</dbReference>
<dbReference type="InterPro" id="IPR057232">
    <property type="entry name" value="DUF7910"/>
</dbReference>
<dbReference type="GO" id="GO:0007163">
    <property type="term" value="P:establishment or maintenance of cell polarity"/>
    <property type="evidence" value="ECO:0007669"/>
    <property type="project" value="TreeGrafter"/>
</dbReference>
<dbReference type="FunFam" id="2.80.10.50:FF:000056">
    <property type="entry name" value="Glucan 1,3-beta-glucosidase A"/>
    <property type="match status" value="1"/>
</dbReference>
<evidence type="ECO:0000313" key="8">
    <source>
        <dbReference type="EMBL" id="RZB71510.1"/>
    </source>
</evidence>
<keyword evidence="5" id="KW-0732">Signal</keyword>
<dbReference type="Gene3D" id="3.20.20.80">
    <property type="entry name" value="Glycosidases"/>
    <property type="match status" value="2"/>
</dbReference>
<dbReference type="SUPFAM" id="SSF50405">
    <property type="entry name" value="Actin-crosslinking proteins"/>
    <property type="match status" value="1"/>
</dbReference>
<evidence type="ECO:0000256" key="4">
    <source>
        <dbReference type="RuleBase" id="RU361153"/>
    </source>
</evidence>
<evidence type="ECO:0000259" key="7">
    <source>
        <dbReference type="Pfam" id="PF25490"/>
    </source>
</evidence>
<dbReference type="Pfam" id="PF00150">
    <property type="entry name" value="Cellulase"/>
    <property type="match status" value="1"/>
</dbReference>
<comment type="caution">
    <text evidence="8">The sequence shown here is derived from an EMBL/GenBank/DDBJ whole genome shotgun (WGS) entry which is preliminary data.</text>
</comment>
<dbReference type="GO" id="GO:0016477">
    <property type="term" value="P:cell migration"/>
    <property type="evidence" value="ECO:0007669"/>
    <property type="project" value="TreeGrafter"/>
</dbReference>
<evidence type="ECO:0000256" key="3">
    <source>
        <dbReference type="ARBA" id="ARBA00023295"/>
    </source>
</evidence>
<keyword evidence="3 4" id="KW-0326">Glycosidase</keyword>
<proteinExistence type="inferred from homology"/>
<dbReference type="GO" id="GO:0015629">
    <property type="term" value="C:actin cytoskeleton"/>
    <property type="evidence" value="ECO:0007669"/>
    <property type="project" value="TreeGrafter"/>
</dbReference>
<dbReference type="GO" id="GO:0051015">
    <property type="term" value="F:actin filament binding"/>
    <property type="evidence" value="ECO:0007669"/>
    <property type="project" value="InterPro"/>
</dbReference>
<dbReference type="GO" id="GO:0000272">
    <property type="term" value="P:polysaccharide catabolic process"/>
    <property type="evidence" value="ECO:0007669"/>
    <property type="project" value="InterPro"/>
</dbReference>
<feature type="chain" id="PRO_5019489128" evidence="5">
    <location>
        <begin position="29"/>
        <end position="512"/>
    </location>
</feature>
<dbReference type="GO" id="GO:0051017">
    <property type="term" value="P:actin filament bundle assembly"/>
    <property type="evidence" value="ECO:0007669"/>
    <property type="project" value="TreeGrafter"/>
</dbReference>
<evidence type="ECO:0000259" key="6">
    <source>
        <dbReference type="Pfam" id="PF00150"/>
    </source>
</evidence>
<evidence type="ECO:0000256" key="5">
    <source>
        <dbReference type="SAM" id="SignalP"/>
    </source>
</evidence>
<evidence type="ECO:0000256" key="2">
    <source>
        <dbReference type="ARBA" id="ARBA00022801"/>
    </source>
</evidence>
<dbReference type="InterPro" id="IPR008999">
    <property type="entry name" value="Actin-crosslinking"/>
</dbReference>
<sequence>MTMTSCVNLKIWLLNFVILFSMVSLSHGRLNAQFQVKAVNLGGWLVTEGWMKPSLFDGIPNKDFLDGTGLQFKSVMTGKYLCAESGGGTILVANCTDASGWETFRLWRINEDTFRLRVFNKQFVGLDGINVVAVSNICTYSETFHIVKESDNSSRIRIKASNGYFLQAKTQELVTADVSEVREWEDDDPTIFVMTIAARLQGEFQVTNGYGPTKAPQVMKEHWSTFIVENDFKFIASNGLNAARIPVGWWIASDPNPPWPYVGGSLHALDNAFLWAQKYGLKIIIDLHAAPGSQNGFQHGGSRDGSQEWGKTNKNILQTVRVIEFLTARFITLYAKRPSFYAVELLNEPLSPGVTLEMLNKYYKAGYDAVRRHSPTAFVVLSNRIGPSKPKELFPLANGLMRSVIDVHYYNIFDDVFENMSAQQNIDFIYTNRSSQLNNITTSNGNGPLTFVGEWVADWRVKNATKEDFQRFAKAQLDVFGRATFGWAYWALKNANKYWNLEWMIENGYVKI</sequence>
<dbReference type="EMBL" id="QZWG01000013">
    <property type="protein sequence ID" value="RZB71510.1"/>
    <property type="molecule type" value="Genomic_DNA"/>
</dbReference>
<dbReference type="FunFam" id="3.20.20.80:FF:000067">
    <property type="entry name" value="Glucan 1,3-beta-glucosidase A"/>
    <property type="match status" value="1"/>
</dbReference>
<gene>
    <name evidence="8" type="ORF">D0Y65_036125</name>
</gene>
<dbReference type="GO" id="GO:0004553">
    <property type="term" value="F:hydrolase activity, hydrolyzing O-glycosyl compounds"/>
    <property type="evidence" value="ECO:0007669"/>
    <property type="project" value="InterPro"/>
</dbReference>
<dbReference type="InterPro" id="IPR010431">
    <property type="entry name" value="Fascin"/>
</dbReference>
<name>A0A445HD06_GLYSO</name>
<accession>A0A445HD06</accession>
<comment type="similarity">
    <text evidence="1 4">Belongs to the glycosyl hydrolase 5 (cellulase A) family.</text>
</comment>
<keyword evidence="9" id="KW-1185">Reference proteome</keyword>
<dbReference type="AlphaFoldDB" id="A0A445HD06"/>
<reference evidence="8 9" key="1">
    <citation type="submission" date="2018-09" db="EMBL/GenBank/DDBJ databases">
        <title>A high-quality reference genome of wild soybean provides a powerful tool to mine soybean genomes.</title>
        <authorList>
            <person name="Xie M."/>
            <person name="Chung C.Y.L."/>
            <person name="Li M.-W."/>
            <person name="Wong F.-L."/>
            <person name="Chan T.-F."/>
            <person name="Lam H.-M."/>
        </authorList>
    </citation>
    <scope>NUCLEOTIDE SEQUENCE [LARGE SCALE GENOMIC DNA]</scope>
    <source>
        <strain evidence="9">cv. W05</strain>
        <tissue evidence="8">Hypocotyl of etiolated seedlings</tissue>
    </source>
</reference>
<evidence type="ECO:0000256" key="1">
    <source>
        <dbReference type="ARBA" id="ARBA00005641"/>
    </source>
</evidence>
<feature type="domain" description="Glycoside hydrolase family 5" evidence="6">
    <location>
        <begin position="219"/>
        <end position="495"/>
    </location>
</feature>
<dbReference type="PANTHER" id="PTHR10551">
    <property type="entry name" value="FASCIN"/>
    <property type="match status" value="1"/>
</dbReference>
<dbReference type="InterPro" id="IPR001547">
    <property type="entry name" value="Glyco_hydro_5"/>
</dbReference>
<feature type="signal peptide" evidence="5">
    <location>
        <begin position="1"/>
        <end position="28"/>
    </location>
</feature>
<dbReference type="InterPro" id="IPR017853">
    <property type="entry name" value="GH"/>
</dbReference>
<protein>
    <submittedName>
        <fullName evidence="8">Putative glucan 1,3-beta-glucosidase A isoform B</fullName>
    </submittedName>
</protein>
<evidence type="ECO:0000313" key="9">
    <source>
        <dbReference type="Proteomes" id="UP000289340"/>
    </source>
</evidence>
<organism evidence="8 9">
    <name type="scientific">Glycine soja</name>
    <name type="common">Wild soybean</name>
    <dbReference type="NCBI Taxonomy" id="3848"/>
    <lineage>
        <taxon>Eukaryota</taxon>
        <taxon>Viridiplantae</taxon>
        <taxon>Streptophyta</taxon>
        <taxon>Embryophyta</taxon>
        <taxon>Tracheophyta</taxon>
        <taxon>Spermatophyta</taxon>
        <taxon>Magnoliopsida</taxon>
        <taxon>eudicotyledons</taxon>
        <taxon>Gunneridae</taxon>
        <taxon>Pentapetalae</taxon>
        <taxon>rosids</taxon>
        <taxon>fabids</taxon>
        <taxon>Fabales</taxon>
        <taxon>Fabaceae</taxon>
        <taxon>Papilionoideae</taxon>
        <taxon>50 kb inversion clade</taxon>
        <taxon>NPAAA clade</taxon>
        <taxon>indigoferoid/millettioid clade</taxon>
        <taxon>Phaseoleae</taxon>
        <taxon>Glycine</taxon>
        <taxon>Glycine subgen. Soja</taxon>
    </lineage>
</organism>
<dbReference type="CDD" id="cd00257">
    <property type="entry name" value="beta-trefoil_FSCN-like"/>
    <property type="match status" value="1"/>
</dbReference>
<dbReference type="GO" id="GO:0005737">
    <property type="term" value="C:cytoplasm"/>
    <property type="evidence" value="ECO:0007669"/>
    <property type="project" value="TreeGrafter"/>
</dbReference>
<dbReference type="SUPFAM" id="SSF51445">
    <property type="entry name" value="(Trans)glycosidases"/>
    <property type="match status" value="1"/>
</dbReference>
<dbReference type="PANTHER" id="PTHR10551:SF14">
    <property type="entry name" value="CELLULASE CONTAINING PROTEIN, EXPRESSED"/>
    <property type="match status" value="1"/>
</dbReference>
<dbReference type="Pfam" id="PF25490">
    <property type="entry name" value="DUF7910"/>
    <property type="match status" value="1"/>
</dbReference>